<dbReference type="PANTHER" id="PTHR11096">
    <property type="entry name" value="RNA 3' TERMINAL PHOSPHATE CYCLASE"/>
    <property type="match status" value="1"/>
</dbReference>
<dbReference type="PIRSF" id="PIRSF005378">
    <property type="entry name" value="RNA3'_term_phos_cycl_euk"/>
    <property type="match status" value="1"/>
</dbReference>
<dbReference type="GO" id="GO:0006396">
    <property type="term" value="P:RNA processing"/>
    <property type="evidence" value="ECO:0007669"/>
    <property type="project" value="UniProtKB-UniRule"/>
</dbReference>
<dbReference type="eggNOG" id="arCOG04125">
    <property type="taxonomic scope" value="Archaea"/>
</dbReference>
<sequence>MIEIDGSFGEGGGQILRTSLTLSVLTGRPFKMRNIRAKRKNPGLQHQHLSAVRVMKLLAKAKVRGDFLGSTELEFVPGEVQEGNYSLDVGTAGSVVLIAMTALPVILNRNVRLTLRGGTDVPLSPPVDYMRLVYLPILEKMGMRAELRVSRRGHYPQGGGEIVLENVRGNPTPLSLTEMGEATKFVGVSHVSSLPGDIARRQADSARRHLEKFGKPVHIELEIDEVGSKGSGIVVVAVGDSLMGGSALGERGVMAEIVGERAAEQLLQDMSSGGALDRHMSDMLMVLCALNNLRYTGAQLTEHAKTNLEVIRKFLNVNITLRGERPFFLECKTEGT</sequence>
<evidence type="ECO:0000256" key="1">
    <source>
        <dbReference type="ARBA" id="ARBA00009206"/>
    </source>
</evidence>
<feature type="domain" description="RNA 3'-terminal phosphate cyclase" evidence="8">
    <location>
        <begin position="9"/>
        <end position="320"/>
    </location>
</feature>
<dbReference type="HAMAP" id="MF_00200">
    <property type="entry name" value="RTC"/>
    <property type="match status" value="1"/>
</dbReference>
<dbReference type="GO" id="GO:0003963">
    <property type="term" value="F:RNA-3'-phosphate cyclase activity"/>
    <property type="evidence" value="ECO:0007669"/>
    <property type="project" value="UniProtKB-UniRule"/>
</dbReference>
<dbReference type="STRING" id="671065.MetMK1DRAFT_00011070"/>
<dbReference type="InterPro" id="IPR000228">
    <property type="entry name" value="RNA3'_term_phos_cyc"/>
</dbReference>
<feature type="active site" description="Tele-AMP-histidine intermediate" evidence="6">
    <location>
        <position position="303"/>
    </location>
</feature>
<evidence type="ECO:0000256" key="5">
    <source>
        <dbReference type="ARBA" id="ARBA00022840"/>
    </source>
</evidence>
<dbReference type="InterPro" id="IPR013792">
    <property type="entry name" value="RNA3'P_cycl/enolpyr_Trfase_a/b"/>
</dbReference>
<dbReference type="Pfam" id="PF05189">
    <property type="entry name" value="RTC_insert"/>
    <property type="match status" value="1"/>
</dbReference>
<dbReference type="InterPro" id="IPR017770">
    <property type="entry name" value="RNA3'_term_phos_cyc_type_1"/>
</dbReference>
<comment type="similarity">
    <text evidence="1 6">Belongs to the RNA 3'-terminal cyclase family. Type 1 subfamily.</text>
</comment>
<name>H2C2Y3_9CREN</name>
<evidence type="ECO:0000259" key="9">
    <source>
        <dbReference type="Pfam" id="PF05189"/>
    </source>
</evidence>
<evidence type="ECO:0000259" key="8">
    <source>
        <dbReference type="Pfam" id="PF01137"/>
    </source>
</evidence>
<keyword evidence="5 6" id="KW-0067">ATP-binding</keyword>
<dbReference type="EC" id="6.5.1.4" evidence="6 7"/>
<dbReference type="Pfam" id="PF01137">
    <property type="entry name" value="RTC"/>
    <property type="match status" value="1"/>
</dbReference>
<dbReference type="HOGENOM" id="CLU_027882_0_0_2"/>
<dbReference type="OrthoDB" id="7994at2157"/>
<dbReference type="Gene3D" id="3.65.10.20">
    <property type="entry name" value="RNA 3'-terminal phosphate cyclase domain"/>
    <property type="match status" value="1"/>
</dbReference>
<evidence type="ECO:0000313" key="11">
    <source>
        <dbReference type="Proteomes" id="UP000003980"/>
    </source>
</evidence>
<comment type="caution">
    <text evidence="6">Lacks conserved residue(s) required for the propagation of feature annotation.</text>
</comment>
<dbReference type="EMBL" id="JH597761">
    <property type="protein sequence ID" value="EHP70604.1"/>
    <property type="molecule type" value="Genomic_DNA"/>
</dbReference>
<dbReference type="PANTHER" id="PTHR11096:SF0">
    <property type="entry name" value="RNA 3'-TERMINAL PHOSPHATE CYCLASE"/>
    <property type="match status" value="1"/>
</dbReference>
<keyword evidence="11" id="KW-1185">Reference proteome</keyword>
<feature type="domain" description="RNA 3'-terminal phosphate cyclase insert" evidence="9">
    <location>
        <begin position="178"/>
        <end position="270"/>
    </location>
</feature>
<dbReference type="RefSeq" id="WP_009071370.1">
    <property type="nucleotide sequence ID" value="NZ_JH597761.1"/>
</dbReference>
<keyword evidence="4 6" id="KW-0547">Nucleotide-binding</keyword>
<dbReference type="InterPro" id="IPR023797">
    <property type="entry name" value="RNA3'_phos_cyclase_dom"/>
</dbReference>
<proteinExistence type="inferred from homology"/>
<dbReference type="InterPro" id="IPR020719">
    <property type="entry name" value="RNA3'_term_phos_cycl-like_CS"/>
</dbReference>
<dbReference type="Gene3D" id="3.30.360.20">
    <property type="entry name" value="RNA 3'-terminal phosphate cyclase, insert domain"/>
    <property type="match status" value="1"/>
</dbReference>
<evidence type="ECO:0000256" key="6">
    <source>
        <dbReference type="HAMAP-Rule" id="MF_00200"/>
    </source>
</evidence>
<dbReference type="InterPro" id="IPR036553">
    <property type="entry name" value="RPTC_insert"/>
</dbReference>
<comment type="subcellular location">
    <subcellularLocation>
        <location evidence="6">Cytoplasm</location>
    </subcellularLocation>
</comment>
<dbReference type="GO" id="GO:0005737">
    <property type="term" value="C:cytoplasm"/>
    <property type="evidence" value="ECO:0007669"/>
    <property type="project" value="UniProtKB-SubCell"/>
</dbReference>
<dbReference type="PROSITE" id="PS01287">
    <property type="entry name" value="RTC"/>
    <property type="match status" value="1"/>
</dbReference>
<dbReference type="AlphaFoldDB" id="H2C2Y3"/>
<dbReference type="NCBIfam" id="TIGR03399">
    <property type="entry name" value="RNA_3prim_cycl"/>
    <property type="match status" value="1"/>
</dbReference>
<dbReference type="Proteomes" id="UP000003980">
    <property type="component" value="Unassembled WGS sequence"/>
</dbReference>
<organism evidence="10 11">
    <name type="scientific">Metallosphaera yellowstonensis MK1</name>
    <dbReference type="NCBI Taxonomy" id="671065"/>
    <lineage>
        <taxon>Archaea</taxon>
        <taxon>Thermoproteota</taxon>
        <taxon>Thermoprotei</taxon>
        <taxon>Sulfolobales</taxon>
        <taxon>Sulfolobaceae</taxon>
        <taxon>Metallosphaera</taxon>
    </lineage>
</organism>
<evidence type="ECO:0000256" key="4">
    <source>
        <dbReference type="ARBA" id="ARBA00022741"/>
    </source>
</evidence>
<comment type="catalytic activity">
    <reaction evidence="6">
        <text>a 3'-end 3'-phospho-ribonucleotide-RNA + ATP = a 3'-end 2',3'-cyclophospho-ribonucleotide-RNA + AMP + diphosphate</text>
        <dbReference type="Rhea" id="RHEA:23976"/>
        <dbReference type="Rhea" id="RHEA-COMP:10463"/>
        <dbReference type="Rhea" id="RHEA-COMP:10464"/>
        <dbReference type="ChEBI" id="CHEBI:30616"/>
        <dbReference type="ChEBI" id="CHEBI:33019"/>
        <dbReference type="ChEBI" id="CHEBI:83062"/>
        <dbReference type="ChEBI" id="CHEBI:83064"/>
        <dbReference type="ChEBI" id="CHEBI:456215"/>
        <dbReference type="EC" id="6.5.1.4"/>
    </reaction>
</comment>
<evidence type="ECO:0000256" key="7">
    <source>
        <dbReference type="NCBIfam" id="TIGR03399"/>
    </source>
</evidence>
<comment type="function">
    <text evidence="6">Catalyzes the conversion of 3'-phosphate to a 2',3'-cyclic phosphodiester at the end of RNA. The mechanism of action of the enzyme occurs in 3 steps: (A) adenylation of the enzyme by ATP; (B) transfer of adenylate to an RNA-N3'P to produce RNA-N3'PP5'A; (C) and attack of the adjacent 2'-hydroxyl on the 3'-phosphorus in the diester linkage to produce the cyclic end product. The biological role of this enzyme is unknown but it is likely to function in some aspects of cellular RNA processing.</text>
</comment>
<dbReference type="InterPro" id="IPR013791">
    <property type="entry name" value="RNA3'-term_phos_cycl_insert"/>
</dbReference>
<dbReference type="InterPro" id="IPR037136">
    <property type="entry name" value="RNA3'_phos_cyclase_dom_sf"/>
</dbReference>
<keyword evidence="3 6" id="KW-0436">Ligase</keyword>
<evidence type="ECO:0000256" key="3">
    <source>
        <dbReference type="ARBA" id="ARBA00022598"/>
    </source>
</evidence>
<accession>H2C2Y3</accession>
<dbReference type="CDD" id="cd00874">
    <property type="entry name" value="RNA_Cyclase_Class_II"/>
    <property type="match status" value="1"/>
</dbReference>
<protein>
    <recommendedName>
        <fullName evidence="2 6">RNA 3'-terminal phosphate cyclase</fullName>
        <shortName evidence="6">RNA cyclase</shortName>
        <shortName evidence="6">RNA-3'-phosphate cyclase</shortName>
        <ecNumber evidence="6 7">6.5.1.4</ecNumber>
    </recommendedName>
</protein>
<gene>
    <name evidence="6" type="primary">rtcA</name>
    <name evidence="10" type="ORF">MetMK1DRAFT_00011070</name>
</gene>
<reference evidence="10 11" key="1">
    <citation type="submission" date="2012-01" db="EMBL/GenBank/DDBJ databases">
        <title>Improved High-Quality Draft sequence of Metallosphaera yellowstonensis MK1.</title>
        <authorList>
            <consortium name="US DOE Joint Genome Institute"/>
            <person name="Lucas S."/>
            <person name="Han J."/>
            <person name="Cheng J.-F."/>
            <person name="Goodwin L."/>
            <person name="Pitluck S."/>
            <person name="Peters L."/>
            <person name="Teshima H."/>
            <person name="Detter J.C."/>
            <person name="Han C."/>
            <person name="Tapia R."/>
            <person name="Land M."/>
            <person name="Hauser L."/>
            <person name="Kyrpides N."/>
            <person name="Kozubal M."/>
            <person name="Macur R.E."/>
            <person name="Jay Z."/>
            <person name="Inskeep W."/>
            <person name="Woyke T."/>
        </authorList>
    </citation>
    <scope>NUCLEOTIDE SEQUENCE [LARGE SCALE GENOMIC DNA]</scope>
    <source>
        <strain evidence="10 11">MK1</strain>
    </source>
</reference>
<keyword evidence="6" id="KW-0963">Cytoplasm</keyword>
<dbReference type="SUPFAM" id="SSF55205">
    <property type="entry name" value="EPT/RTPC-like"/>
    <property type="match status" value="1"/>
</dbReference>
<dbReference type="FunFam" id="3.30.360.20:FF:000002">
    <property type="entry name" value="RNA terminal phosphate cyclase-like 1"/>
    <property type="match status" value="1"/>
</dbReference>
<evidence type="ECO:0000313" key="10">
    <source>
        <dbReference type="EMBL" id="EHP70604.1"/>
    </source>
</evidence>
<dbReference type="GO" id="GO:0005524">
    <property type="term" value="F:ATP binding"/>
    <property type="evidence" value="ECO:0007669"/>
    <property type="project" value="UniProtKB-KW"/>
</dbReference>
<evidence type="ECO:0000256" key="2">
    <source>
        <dbReference type="ARBA" id="ARBA00021428"/>
    </source>
</evidence>